<protein>
    <recommendedName>
        <fullName evidence="2">F-box domain-containing protein</fullName>
    </recommendedName>
</protein>
<feature type="region of interest" description="Disordered" evidence="1">
    <location>
        <begin position="183"/>
        <end position="289"/>
    </location>
</feature>
<dbReference type="Gramene" id="ORUFI08G06060.1">
    <property type="protein sequence ID" value="ORUFI08G06060.1"/>
    <property type="gene ID" value="ORUFI08G06060"/>
</dbReference>
<dbReference type="Gene3D" id="3.80.10.10">
    <property type="entry name" value="Ribonuclease Inhibitor"/>
    <property type="match status" value="3"/>
</dbReference>
<dbReference type="Pfam" id="PF13516">
    <property type="entry name" value="LRR_6"/>
    <property type="match status" value="2"/>
</dbReference>
<dbReference type="Pfam" id="PF12937">
    <property type="entry name" value="F-box-like"/>
    <property type="match status" value="2"/>
</dbReference>
<dbReference type="Gene3D" id="1.20.1280.50">
    <property type="match status" value="2"/>
</dbReference>
<evidence type="ECO:0000256" key="1">
    <source>
        <dbReference type="SAM" id="MobiDB-lite"/>
    </source>
</evidence>
<accession>A0A0E0QFD4</accession>
<dbReference type="HOGENOM" id="CLU_012392_0_0_1"/>
<evidence type="ECO:0000259" key="2">
    <source>
        <dbReference type="PROSITE" id="PS50181"/>
    </source>
</evidence>
<reference evidence="4" key="1">
    <citation type="submission" date="2013-06" db="EMBL/GenBank/DDBJ databases">
        <authorList>
            <person name="Zhao Q."/>
        </authorList>
    </citation>
    <scope>NUCLEOTIDE SEQUENCE</scope>
    <source>
        <strain evidence="4">cv. W1943</strain>
    </source>
</reference>
<dbReference type="InterPro" id="IPR036047">
    <property type="entry name" value="F-box-like_dom_sf"/>
</dbReference>
<dbReference type="PANTHER" id="PTHR38926">
    <property type="entry name" value="F-BOX DOMAIN CONTAINING PROTEIN, EXPRESSED"/>
    <property type="match status" value="1"/>
</dbReference>
<dbReference type="EnsemblPlants" id="ORUFI08G06060.1">
    <property type="protein sequence ID" value="ORUFI08G06060.1"/>
    <property type="gene ID" value="ORUFI08G06060"/>
</dbReference>
<dbReference type="FunFam" id="1.20.1280.50:FF:000037">
    <property type="entry name" value="F-box protein SKIP19"/>
    <property type="match status" value="2"/>
</dbReference>
<reference evidence="3" key="2">
    <citation type="submission" date="2015-06" db="UniProtKB">
        <authorList>
            <consortium name="EnsemblPlants"/>
        </authorList>
    </citation>
    <scope>IDENTIFICATION</scope>
</reference>
<dbReference type="eggNOG" id="KOG1947">
    <property type="taxonomic scope" value="Eukaryota"/>
</dbReference>
<feature type="compositionally biased region" description="Acidic residues" evidence="1">
    <location>
        <begin position="195"/>
        <end position="286"/>
    </location>
</feature>
<feature type="compositionally biased region" description="Basic and acidic residues" evidence="1">
    <location>
        <begin position="184"/>
        <end position="194"/>
    </location>
</feature>
<proteinExistence type="predicted"/>
<dbReference type="PROSITE" id="PS50181">
    <property type="entry name" value="FBOX"/>
    <property type="match status" value="1"/>
</dbReference>
<evidence type="ECO:0000313" key="4">
    <source>
        <dbReference type="Proteomes" id="UP000008022"/>
    </source>
</evidence>
<dbReference type="SUPFAM" id="SSF81383">
    <property type="entry name" value="F-box domain"/>
    <property type="match status" value="2"/>
</dbReference>
<organism evidence="3 4">
    <name type="scientific">Oryza rufipogon</name>
    <name type="common">Brownbeard rice</name>
    <name type="synonym">Asian wild rice</name>
    <dbReference type="NCBI Taxonomy" id="4529"/>
    <lineage>
        <taxon>Eukaryota</taxon>
        <taxon>Viridiplantae</taxon>
        <taxon>Streptophyta</taxon>
        <taxon>Embryophyta</taxon>
        <taxon>Tracheophyta</taxon>
        <taxon>Spermatophyta</taxon>
        <taxon>Magnoliopsida</taxon>
        <taxon>Liliopsida</taxon>
        <taxon>Poales</taxon>
        <taxon>Poaceae</taxon>
        <taxon>BOP clade</taxon>
        <taxon>Oryzoideae</taxon>
        <taxon>Oryzeae</taxon>
        <taxon>Oryzinae</taxon>
        <taxon>Oryza</taxon>
    </lineage>
</organism>
<name>A0A0E0QFD4_ORYRU</name>
<dbReference type="OMA" id="RICKNNT"/>
<dbReference type="Proteomes" id="UP000008022">
    <property type="component" value="Unassembled WGS sequence"/>
</dbReference>
<dbReference type="SUPFAM" id="SSF52047">
    <property type="entry name" value="RNI-like"/>
    <property type="match status" value="2"/>
</dbReference>
<dbReference type="AlphaFoldDB" id="A0A0E0QFD4"/>
<sequence length="776" mass="88373">MEVKPSPLPMLPVRDWSDLPTDALSTIFMKLGSIEVLMGAGLVCHSWLAAAKSPELWRSVDMTRHKVVFSKGIDTMCAMAKVAIDRSQGKMESFLAQKFVTSELLDYIACRASSLKSIRLIACRNFWEPSLAELATQCPLLEEIECSGNKMSSEFLVYVGRARPQLKRLKIHMRWFDEDAMESEMEHEMEHEMMHDDDDDEEEEEEEEEEEDEFLYEDENVDDDEDEGEEDEEIEEDEDENNDDDDEEEEMEEDEDLDEDKNDVVEEEEDEDMDEGEDDENETNEEWEVRKNKDAFAIAENMPELRLLQISGNNLTNKGVHAILDGCPHLECFDLSECYNVRVDDQLRARCAKIKHAWLPRQSPRVHCPDLRVIEEDEGEDYGITMQDLWEAEVETLEAEAKMEEGSYGDYEDYSALSSPESCVDSKDVYCDDPNCLASIGVPLLQTLATPPCCPEQKRPPPRSSPPAKALVCTMEAVPSPLPDTDSDRDWSELPVDALSAIFTKLGTVEILMGASFVCHSWLAASKSPELWRFVDMTRHKVIFSKRTGILCAMAKAAIDRSDGQIESFWAQKFVTGELLDYIVRRASTLKSIRLVACTFIQWQSLAMLAAKCPLLEEIECSYHKMPADFFKCVGRVRPNLKRLRVHMHYFDQDELENELIKHVLEEGGEIAGHNLTEIGVRAILDGCPHLECLDLSSCHDIYVDGQLQARFAMIRHVRLPGLMMVTAQISVPSVRGSLWLIFSEVSLALCLRRWRWGMVPMAMTKSLRPLTPVST</sequence>
<evidence type="ECO:0000313" key="3">
    <source>
        <dbReference type="EnsemblPlants" id="ORUFI08G06060.1"/>
    </source>
</evidence>
<dbReference type="InterPro" id="IPR001611">
    <property type="entry name" value="Leu-rich_rpt"/>
</dbReference>
<dbReference type="STRING" id="4529.A0A0E0QFD4"/>
<keyword evidence="4" id="KW-1185">Reference proteome</keyword>
<dbReference type="PANTHER" id="PTHR38926:SF77">
    <property type="entry name" value="OS08G0195000 PROTEIN"/>
    <property type="match status" value="1"/>
</dbReference>
<feature type="domain" description="F-box" evidence="2">
    <location>
        <begin position="13"/>
        <end position="60"/>
    </location>
</feature>
<dbReference type="InterPro" id="IPR032675">
    <property type="entry name" value="LRR_dom_sf"/>
</dbReference>
<dbReference type="InterPro" id="IPR001810">
    <property type="entry name" value="F-box_dom"/>
</dbReference>